<evidence type="ECO:0000259" key="1">
    <source>
        <dbReference type="Pfam" id="PF03190"/>
    </source>
</evidence>
<evidence type="ECO:0000313" key="2">
    <source>
        <dbReference type="EMBL" id="NEU67457.1"/>
    </source>
</evidence>
<dbReference type="InterPro" id="IPR024705">
    <property type="entry name" value="Ssp411"/>
</dbReference>
<dbReference type="InterPro" id="IPR036249">
    <property type="entry name" value="Thioredoxin-like_sf"/>
</dbReference>
<dbReference type="RefSeq" id="WP_164037476.1">
    <property type="nucleotide sequence ID" value="NZ_JAAGNZ010000001.1"/>
</dbReference>
<dbReference type="PANTHER" id="PTHR42899">
    <property type="entry name" value="SPERMATOGENESIS-ASSOCIATED PROTEIN 20"/>
    <property type="match status" value="1"/>
</dbReference>
<dbReference type="CDD" id="cd02955">
    <property type="entry name" value="SSP411"/>
    <property type="match status" value="1"/>
</dbReference>
<dbReference type="Gene3D" id="1.50.10.10">
    <property type="match status" value="1"/>
</dbReference>
<dbReference type="AlphaFoldDB" id="A0A6M0IHU8"/>
<dbReference type="PANTHER" id="PTHR42899:SF1">
    <property type="entry name" value="SPERMATOGENESIS-ASSOCIATED PROTEIN 20"/>
    <property type="match status" value="1"/>
</dbReference>
<keyword evidence="3" id="KW-1185">Reference proteome</keyword>
<proteinExistence type="predicted"/>
<dbReference type="InterPro" id="IPR008928">
    <property type="entry name" value="6-hairpin_glycosidase_sf"/>
</dbReference>
<organism evidence="2 3">
    <name type="scientific">Spirosoma agri</name>
    <dbReference type="NCBI Taxonomy" id="1987381"/>
    <lineage>
        <taxon>Bacteria</taxon>
        <taxon>Pseudomonadati</taxon>
        <taxon>Bacteroidota</taxon>
        <taxon>Cytophagia</taxon>
        <taxon>Cytophagales</taxon>
        <taxon>Cytophagaceae</taxon>
        <taxon>Spirosoma</taxon>
    </lineage>
</organism>
<name>A0A6M0IHU8_9BACT</name>
<dbReference type="SUPFAM" id="SSF48208">
    <property type="entry name" value="Six-hairpin glycosidases"/>
    <property type="match status" value="1"/>
</dbReference>
<dbReference type="GO" id="GO:0005975">
    <property type="term" value="P:carbohydrate metabolic process"/>
    <property type="evidence" value="ECO:0007669"/>
    <property type="project" value="InterPro"/>
</dbReference>
<sequence length="703" mass="79969">MPNQLSNETSPYLLQHAHNPVDWYPWGEEALNRAVTENKPILVSIGYSACHWCHVMERESFEKDEVARVMNESFICIKVDREERPDVDAIYMDAVQAMGVQGGWPLNVFLMPDAKPFYGVTYLPQKNWVNLLGSIRDAYVENRPDLEQSAEGFARELNLTDADRYGLTQTDPLFSPETLDVLYRKVAVKADDEKGGMRRAPKFPMPSIWRFLLRYHDATTAKSSVSVVNEVALDQVKLTLDRMALGGIYDQLGGGFARYSTDADWFAPHFEKMLYDNGQLITLYAEAYSLTKSPLYRHVVYQTIGFAQRELLSPDGGFYSALDADSEGVEGKFYTFNTPELREILGDDYDWFAELYNLTDEGNWEEGHHGHGHDGNGHHGYGRNILHRTESDESFAQRMGWSLADLNVRLDATHVRLMRVRDERIRPGLDDKILCSWNGLMLKGLATAYRVFGEPEFLTLALRLAYFLLKKMRDSRNGRLWHTYKNRDGGPSRARQAGFLDDYAAVIDGLLALYQATFTESWLSEADQLTKYVLANFADSDPSADDLLFFTDKNGEELIARRKELFDNVIPSSNSMMAENLYTLSLLLDRSAYAERADRMLGRVQPLVQQNADYLTNWAALFALRVRPTAEIAIIGPEAEQYRRELDAEFYPNKVIVGTTGKGDLPLLQHRSTIEGKTAVYVCYNRACQLPVTSVADVWTLLR</sequence>
<dbReference type="Proteomes" id="UP000477386">
    <property type="component" value="Unassembled WGS sequence"/>
</dbReference>
<protein>
    <submittedName>
        <fullName evidence="2">Thioredoxin domain-containing protein</fullName>
    </submittedName>
</protein>
<dbReference type="Gene3D" id="3.40.30.10">
    <property type="entry name" value="Glutaredoxin"/>
    <property type="match status" value="1"/>
</dbReference>
<dbReference type="PIRSF" id="PIRSF006402">
    <property type="entry name" value="UCP006402_thioredoxin"/>
    <property type="match status" value="1"/>
</dbReference>
<accession>A0A6M0IHU8</accession>
<dbReference type="EMBL" id="JAAGNZ010000001">
    <property type="protein sequence ID" value="NEU67457.1"/>
    <property type="molecule type" value="Genomic_DNA"/>
</dbReference>
<comment type="caution">
    <text evidence="2">The sequence shown here is derived from an EMBL/GenBank/DDBJ whole genome shotgun (WGS) entry which is preliminary data.</text>
</comment>
<gene>
    <name evidence="2" type="ORF">GK091_11240</name>
</gene>
<reference evidence="2 3" key="1">
    <citation type="submission" date="2020-02" db="EMBL/GenBank/DDBJ databases">
        <title>Draft genome sequence of two Spirosoma agri KCTC 52727 and Spirosoma terrae KCTC 52035.</title>
        <authorList>
            <person name="Rojas J."/>
            <person name="Ambika Manirajan B."/>
            <person name="Ratering S."/>
            <person name="Suarez C."/>
            <person name="Schnell S."/>
        </authorList>
    </citation>
    <scope>NUCLEOTIDE SEQUENCE [LARGE SCALE GENOMIC DNA]</scope>
    <source>
        <strain evidence="2 3">KCTC 52727</strain>
    </source>
</reference>
<evidence type="ECO:0000313" key="3">
    <source>
        <dbReference type="Proteomes" id="UP000477386"/>
    </source>
</evidence>
<dbReference type="InterPro" id="IPR004879">
    <property type="entry name" value="Ssp411-like_TRX"/>
</dbReference>
<feature type="domain" description="Spermatogenesis-associated protein 20-like TRX" evidence="1">
    <location>
        <begin position="3"/>
        <end position="157"/>
    </location>
</feature>
<dbReference type="Pfam" id="PF03190">
    <property type="entry name" value="Thioredox_DsbH"/>
    <property type="match status" value="1"/>
</dbReference>
<dbReference type="InterPro" id="IPR012341">
    <property type="entry name" value="6hp_glycosidase-like_sf"/>
</dbReference>
<dbReference type="SUPFAM" id="SSF52833">
    <property type="entry name" value="Thioredoxin-like"/>
    <property type="match status" value="1"/>
</dbReference>